<dbReference type="SUPFAM" id="SSF52200">
    <property type="entry name" value="Toll/Interleukin receptor TIR domain"/>
    <property type="match status" value="1"/>
</dbReference>
<dbReference type="HOGENOM" id="CLU_686408_0_0_7"/>
<organism evidence="2 3">
    <name type="scientific">Candidatus Entotheonella gemina</name>
    <dbReference type="NCBI Taxonomy" id="1429439"/>
    <lineage>
        <taxon>Bacteria</taxon>
        <taxon>Pseudomonadati</taxon>
        <taxon>Nitrospinota/Tectimicrobiota group</taxon>
        <taxon>Candidatus Tectimicrobiota</taxon>
        <taxon>Candidatus Entotheonellia</taxon>
        <taxon>Candidatus Entotheonellales</taxon>
        <taxon>Candidatus Entotheonellaceae</taxon>
        <taxon>Candidatus Entotheonella</taxon>
    </lineage>
</organism>
<dbReference type="Gene3D" id="3.40.50.10140">
    <property type="entry name" value="Toll/interleukin-1 receptor homology (TIR) domain"/>
    <property type="match status" value="1"/>
</dbReference>
<protein>
    <recommendedName>
        <fullName evidence="1">TIR domain-containing protein</fullName>
    </recommendedName>
</protein>
<sequence>MMDFFISYTNADKDWAEWIAWQLEAAGYTTIIQAWDFRPGQRFIESMQQAITSSERTIAVLSDAYLSATYTHAEWQDAFARDPRGLHGMLLPVRVKSCQPTGLMRQLVYIDIVELDEKAATNTLLAGINRGRAKPSASPRFPGAASQTPVAKPGFPGPIALNNPFQMAGALPANAKSYVKRQGDTELVTLIEDKPLIVLYGEYEIGKSSLLVQAYSILQSKRGWRVIIQDVGRIRPDNERIFIDEFFSLISGVLGPVRTWEELMIGLREQGLILLLDEFGALSPEVANAFLPRLHWLAEESRRSLRVVVTIPEPIRTFLRSRHVTNPKFSRGWASVRLTSLDAQGIDTLMRLLPEPAYEIAVRHRSTVFELSRDIRARFNVYALIFLTKCSPESRKINSLA</sequence>
<evidence type="ECO:0000313" key="2">
    <source>
        <dbReference type="EMBL" id="ETX07876.1"/>
    </source>
</evidence>
<proteinExistence type="predicted"/>
<reference evidence="2 3" key="1">
    <citation type="journal article" date="2014" name="Nature">
        <title>An environmental bacterial taxon with a large and distinct metabolic repertoire.</title>
        <authorList>
            <person name="Wilson M.C."/>
            <person name="Mori T."/>
            <person name="Ruckert C."/>
            <person name="Uria A.R."/>
            <person name="Helf M.J."/>
            <person name="Takada K."/>
            <person name="Gernert C."/>
            <person name="Steffens U.A."/>
            <person name="Heycke N."/>
            <person name="Schmitt S."/>
            <person name="Rinke C."/>
            <person name="Helfrich E.J."/>
            <person name="Brachmann A.O."/>
            <person name="Gurgui C."/>
            <person name="Wakimoto T."/>
            <person name="Kracht M."/>
            <person name="Crusemann M."/>
            <person name="Hentschel U."/>
            <person name="Abe I."/>
            <person name="Matsunaga S."/>
            <person name="Kalinowski J."/>
            <person name="Takeyama H."/>
            <person name="Piel J."/>
        </authorList>
    </citation>
    <scope>NUCLEOTIDE SEQUENCE [LARGE SCALE GENOMIC DNA]</scope>
    <source>
        <strain evidence="3">TSY2</strain>
    </source>
</reference>
<keyword evidence="3" id="KW-1185">Reference proteome</keyword>
<evidence type="ECO:0000259" key="1">
    <source>
        <dbReference type="PROSITE" id="PS50104"/>
    </source>
</evidence>
<dbReference type="InterPro" id="IPR027417">
    <property type="entry name" value="P-loop_NTPase"/>
</dbReference>
<dbReference type="InterPro" id="IPR000157">
    <property type="entry name" value="TIR_dom"/>
</dbReference>
<dbReference type="Proteomes" id="UP000019140">
    <property type="component" value="Unassembled WGS sequence"/>
</dbReference>
<dbReference type="SUPFAM" id="SSF52540">
    <property type="entry name" value="P-loop containing nucleoside triphosphate hydrolases"/>
    <property type="match status" value="1"/>
</dbReference>
<gene>
    <name evidence="2" type="ORF">ETSY2_08650</name>
</gene>
<dbReference type="GO" id="GO:0007165">
    <property type="term" value="P:signal transduction"/>
    <property type="evidence" value="ECO:0007669"/>
    <property type="project" value="InterPro"/>
</dbReference>
<feature type="domain" description="TIR" evidence="1">
    <location>
        <begin position="1"/>
        <end position="127"/>
    </location>
</feature>
<dbReference type="AlphaFoldDB" id="W4MD80"/>
<dbReference type="Pfam" id="PF13676">
    <property type="entry name" value="TIR_2"/>
    <property type="match status" value="1"/>
</dbReference>
<comment type="caution">
    <text evidence="2">The sequence shown here is derived from an EMBL/GenBank/DDBJ whole genome shotgun (WGS) entry which is preliminary data.</text>
</comment>
<dbReference type="EMBL" id="AZHX01000350">
    <property type="protein sequence ID" value="ETX07876.1"/>
    <property type="molecule type" value="Genomic_DNA"/>
</dbReference>
<dbReference type="PROSITE" id="PS50104">
    <property type="entry name" value="TIR"/>
    <property type="match status" value="1"/>
</dbReference>
<name>W4MD80_9BACT</name>
<dbReference type="InterPro" id="IPR035897">
    <property type="entry name" value="Toll_tir_struct_dom_sf"/>
</dbReference>
<accession>W4MD80</accession>
<evidence type="ECO:0000313" key="3">
    <source>
        <dbReference type="Proteomes" id="UP000019140"/>
    </source>
</evidence>